<keyword evidence="5" id="KW-0325">Glycoprotein</keyword>
<dbReference type="InterPro" id="IPR036508">
    <property type="entry name" value="Chitin-bd_dom_sf"/>
</dbReference>
<dbReference type="PANTHER" id="PTHR23301:SF0">
    <property type="entry name" value="CHITIN-BINDING TYPE-2 DOMAIN-CONTAINING PROTEIN-RELATED"/>
    <property type="match status" value="1"/>
</dbReference>
<dbReference type="PANTHER" id="PTHR23301">
    <property type="entry name" value="CHITIN BINDING PERITROPHIN-A"/>
    <property type="match status" value="1"/>
</dbReference>
<evidence type="ECO:0000313" key="10">
    <source>
        <dbReference type="Proteomes" id="UP001530400"/>
    </source>
</evidence>
<dbReference type="GO" id="GO:0008061">
    <property type="term" value="F:chitin binding"/>
    <property type="evidence" value="ECO:0007669"/>
    <property type="project" value="UniProtKB-KW"/>
</dbReference>
<dbReference type="SUPFAM" id="SSF57625">
    <property type="entry name" value="Invertebrate chitin-binding proteins"/>
    <property type="match status" value="5"/>
</dbReference>
<keyword evidence="1" id="KW-0147">Chitin-binding</keyword>
<feature type="domain" description="Chitin-binding type-2" evidence="8">
    <location>
        <begin position="337"/>
        <end position="398"/>
    </location>
</feature>
<gene>
    <name evidence="9" type="ORF">ACHAWO_008980</name>
</gene>
<keyword evidence="3" id="KW-0677">Repeat</keyword>
<feature type="domain" description="Chitin-binding type-2" evidence="8">
    <location>
        <begin position="253"/>
        <end position="308"/>
    </location>
</feature>
<evidence type="ECO:0000256" key="4">
    <source>
        <dbReference type="ARBA" id="ARBA00023157"/>
    </source>
</evidence>
<feature type="region of interest" description="Disordered" evidence="6">
    <location>
        <begin position="235"/>
        <end position="254"/>
    </location>
</feature>
<sequence length="619" mass="67616">MNQPLHLSLTAALLLPLSFAATSICPPGKTGRVPTAGCAGYADCVNGALSAQYPCTAGTLYDAKSGICNWPANVVCDAEGEEDEEVYDDDDDYTDDRETVDGDELIAKFCPAGFTGKAPTTDCLGYVLCTNGSEGLSAKCPTDSFFNSMTLRCEYGFKDCQLLVTQQQTTAQLSQYAKFCPEAYTGKAPTEGCGGYVKCSAGSVTEVFSCPQGTKFDIMKLSCTYADVDCDANKEVEEEEELEEEDDKPVDHSKYCPDDYTGRAPTKNCAGYIDCRKGKVKLVKDCPAGTKFDVMILACTFSEVQCEANVQATYHPTPSPFDGKRDKDDRPERIIADEECPAGFTGNKAINGCKGYIYCAAGTQLGKFACSSGTMFDAATGYCNWSANVNTDVPDCQTSSPSYTPTMSPMNPTASPSYTPTILDMEGEIFYPDYKNGICKNDDKYPPSLSSIYLRASAHGCCTSFFNSAYERCMQAFESESPSMAPSGERSWYPDYDFNLCRSDLNYSPYEANFFASYERCCKFDFLDEAECLMKKPSAMGLIYYPHYPSGTCKNDGRQPLDEVWLYTSKKDCCKNDQVQPYKSCMEGDGAGDMVQNSAGISTSTTTTTTPEVKSWYPD</sequence>
<comment type="caution">
    <text evidence="9">The sequence shown here is derived from an EMBL/GenBank/DDBJ whole genome shotgun (WGS) entry which is preliminary data.</text>
</comment>
<feature type="region of interest" description="Disordered" evidence="6">
    <location>
        <begin position="598"/>
        <end position="619"/>
    </location>
</feature>
<evidence type="ECO:0000256" key="2">
    <source>
        <dbReference type="ARBA" id="ARBA00022729"/>
    </source>
</evidence>
<evidence type="ECO:0000256" key="6">
    <source>
        <dbReference type="SAM" id="MobiDB-lite"/>
    </source>
</evidence>
<evidence type="ECO:0000259" key="8">
    <source>
        <dbReference type="PROSITE" id="PS50940"/>
    </source>
</evidence>
<dbReference type="Proteomes" id="UP001530400">
    <property type="component" value="Unassembled WGS sequence"/>
</dbReference>
<name>A0ABD3Q9P2_9STRA</name>
<dbReference type="InterPro" id="IPR002557">
    <property type="entry name" value="Chitin-bd_dom"/>
</dbReference>
<dbReference type="Pfam" id="PF01607">
    <property type="entry name" value="CBM_14"/>
    <property type="match status" value="5"/>
</dbReference>
<proteinExistence type="predicted"/>
<keyword evidence="4" id="KW-1015">Disulfide bond</keyword>
<feature type="compositionally biased region" description="Acidic residues" evidence="6">
    <location>
        <begin position="236"/>
        <end position="248"/>
    </location>
</feature>
<organism evidence="9 10">
    <name type="scientific">Cyclotella atomus</name>
    <dbReference type="NCBI Taxonomy" id="382360"/>
    <lineage>
        <taxon>Eukaryota</taxon>
        <taxon>Sar</taxon>
        <taxon>Stramenopiles</taxon>
        <taxon>Ochrophyta</taxon>
        <taxon>Bacillariophyta</taxon>
        <taxon>Coscinodiscophyceae</taxon>
        <taxon>Thalassiosirophycidae</taxon>
        <taxon>Stephanodiscales</taxon>
        <taxon>Stephanodiscaceae</taxon>
        <taxon>Cyclotella</taxon>
    </lineage>
</organism>
<feature type="domain" description="Chitin-binding type-2" evidence="8">
    <location>
        <begin position="177"/>
        <end position="232"/>
    </location>
</feature>
<keyword evidence="2 7" id="KW-0732">Signal</keyword>
<feature type="chain" id="PRO_5044855931" description="Chitin-binding type-2 domain-containing protein" evidence="7">
    <location>
        <begin position="21"/>
        <end position="619"/>
    </location>
</feature>
<evidence type="ECO:0000313" key="9">
    <source>
        <dbReference type="EMBL" id="KAL3796311.1"/>
    </source>
</evidence>
<protein>
    <recommendedName>
        <fullName evidence="8">Chitin-binding type-2 domain-containing protein</fullName>
    </recommendedName>
</protein>
<keyword evidence="10" id="KW-1185">Reference proteome</keyword>
<dbReference type="InterPro" id="IPR051940">
    <property type="entry name" value="Chitin_bind-dev_reg"/>
</dbReference>
<dbReference type="AlphaFoldDB" id="A0ABD3Q9P2"/>
<feature type="signal peptide" evidence="7">
    <location>
        <begin position="1"/>
        <end position="20"/>
    </location>
</feature>
<evidence type="ECO:0000256" key="3">
    <source>
        <dbReference type="ARBA" id="ARBA00022737"/>
    </source>
</evidence>
<reference evidence="9 10" key="1">
    <citation type="submission" date="2024-10" db="EMBL/GenBank/DDBJ databases">
        <title>Updated reference genomes for cyclostephanoid diatoms.</title>
        <authorList>
            <person name="Roberts W.R."/>
            <person name="Alverson A.J."/>
        </authorList>
    </citation>
    <scope>NUCLEOTIDE SEQUENCE [LARGE SCALE GENOMIC DNA]</scope>
    <source>
        <strain evidence="9 10">AJA010-31</strain>
    </source>
</reference>
<evidence type="ECO:0000256" key="7">
    <source>
        <dbReference type="SAM" id="SignalP"/>
    </source>
</evidence>
<accession>A0ABD3Q9P2</accession>
<feature type="domain" description="Chitin-binding type-2" evidence="8">
    <location>
        <begin position="107"/>
        <end position="162"/>
    </location>
</feature>
<evidence type="ECO:0000256" key="1">
    <source>
        <dbReference type="ARBA" id="ARBA00022669"/>
    </source>
</evidence>
<dbReference type="PROSITE" id="PS50940">
    <property type="entry name" value="CHIT_BIND_II"/>
    <property type="match status" value="5"/>
</dbReference>
<evidence type="ECO:0000256" key="5">
    <source>
        <dbReference type="ARBA" id="ARBA00023180"/>
    </source>
</evidence>
<dbReference type="Gene3D" id="2.170.140.10">
    <property type="entry name" value="Chitin binding domain"/>
    <property type="match status" value="4"/>
</dbReference>
<feature type="domain" description="Chitin-binding type-2" evidence="8">
    <location>
        <begin position="22"/>
        <end position="78"/>
    </location>
</feature>
<dbReference type="EMBL" id="JALLPJ020000297">
    <property type="protein sequence ID" value="KAL3796311.1"/>
    <property type="molecule type" value="Genomic_DNA"/>
</dbReference>
<dbReference type="SMART" id="SM00494">
    <property type="entry name" value="ChtBD2"/>
    <property type="match status" value="5"/>
</dbReference>